<name>A0ABR1XST5_9PEZI</name>
<evidence type="ECO:0000256" key="2">
    <source>
        <dbReference type="SAM" id="MobiDB-lite"/>
    </source>
</evidence>
<feature type="coiled-coil region" evidence="1">
    <location>
        <begin position="396"/>
        <end position="430"/>
    </location>
</feature>
<feature type="region of interest" description="Disordered" evidence="2">
    <location>
        <begin position="219"/>
        <end position="257"/>
    </location>
</feature>
<organism evidence="3 4">
    <name type="scientific">Phyllosticta citrichinensis</name>
    <dbReference type="NCBI Taxonomy" id="1130410"/>
    <lineage>
        <taxon>Eukaryota</taxon>
        <taxon>Fungi</taxon>
        <taxon>Dikarya</taxon>
        <taxon>Ascomycota</taxon>
        <taxon>Pezizomycotina</taxon>
        <taxon>Dothideomycetes</taxon>
        <taxon>Dothideomycetes incertae sedis</taxon>
        <taxon>Botryosphaeriales</taxon>
        <taxon>Phyllostictaceae</taxon>
        <taxon>Phyllosticta</taxon>
    </lineage>
</organism>
<dbReference type="Proteomes" id="UP001456524">
    <property type="component" value="Unassembled WGS sequence"/>
</dbReference>
<dbReference type="EMBL" id="JBBWUH010000005">
    <property type="protein sequence ID" value="KAK8166340.1"/>
    <property type="molecule type" value="Genomic_DNA"/>
</dbReference>
<accession>A0ABR1XST5</accession>
<feature type="compositionally biased region" description="Low complexity" evidence="2">
    <location>
        <begin position="9"/>
        <end position="36"/>
    </location>
</feature>
<proteinExistence type="predicted"/>
<feature type="region of interest" description="Disordered" evidence="2">
    <location>
        <begin position="1"/>
        <end position="87"/>
    </location>
</feature>
<feature type="compositionally biased region" description="Polar residues" evidence="2">
    <location>
        <begin position="57"/>
        <end position="73"/>
    </location>
</feature>
<evidence type="ECO:0000256" key="1">
    <source>
        <dbReference type="SAM" id="Coils"/>
    </source>
</evidence>
<keyword evidence="4" id="KW-1185">Reference proteome</keyword>
<sequence length="557" mass="63600">MGNNKNRRYQQQQNQQQPNNQQPNNQAQNGRNGPNNDNGTYISPNYKGKKPNGGHKYNSTNGSQNQPAGQQGQKENDKSFSKLDPQQQELHASWLKQRDDQKRKLERETAELLQKEQKDFLARSFTPSAKTILAFQALKEMFHMQMTRDLSPSELDHKLKAFDAMQSHFNQQPHKDEIIQQLLSTLLGYMLTYPTAVITDSALVNRLWTTISDLRTKMTSSMSQHGDGGFEPLSRVLNDLQPPKMPSPTKQPEPANQTHQTNVHVDDLLKHYDAWLKQNGISAIRVTSDTVYYQYLPATTEEEKKKERRFVDIAGHPGYVKLEGHDNINNDAAILRAAEHAFIVWTAQNQAAQALSRAKEAQKRVLQNVARVHPEARKKLEMFESGLEAERLRMVHREMQAQLDFEKHQKEQLQKLNERLEQQRREFLGMDAGEVKPTERAYLPPTIASLNPADVNNASKPNYASQLFSDIKIPAKPAASTIPLAVKKPQEEKKQSFYPRFMHAAQLFRVEKYGGDPTVGGHLQRDSEGQVVHFRPWKAPCVPGCRECVQYEQSDVL</sequence>
<reference evidence="3 4" key="1">
    <citation type="journal article" date="2022" name="G3 (Bethesda)">
        <title>Enemy or ally: a genomic approach to elucidate the lifestyle of Phyllosticta citrichinaensis.</title>
        <authorList>
            <person name="Buijs V.A."/>
            <person name="Groenewald J.Z."/>
            <person name="Haridas S."/>
            <person name="LaButti K.M."/>
            <person name="Lipzen A."/>
            <person name="Martin F.M."/>
            <person name="Barry K."/>
            <person name="Grigoriev I.V."/>
            <person name="Crous P.W."/>
            <person name="Seidl M.F."/>
        </authorList>
    </citation>
    <scope>NUCLEOTIDE SEQUENCE [LARGE SCALE GENOMIC DNA]</scope>
    <source>
        <strain evidence="3 4">CBS 129764</strain>
    </source>
</reference>
<evidence type="ECO:0000313" key="3">
    <source>
        <dbReference type="EMBL" id="KAK8166340.1"/>
    </source>
</evidence>
<gene>
    <name evidence="3" type="ORF">IWX90DRAFT_486262</name>
</gene>
<protein>
    <submittedName>
        <fullName evidence="3">Uncharacterized protein</fullName>
    </submittedName>
</protein>
<keyword evidence="1" id="KW-0175">Coiled coil</keyword>
<evidence type="ECO:0000313" key="4">
    <source>
        <dbReference type="Proteomes" id="UP001456524"/>
    </source>
</evidence>
<comment type="caution">
    <text evidence="3">The sequence shown here is derived from an EMBL/GenBank/DDBJ whole genome shotgun (WGS) entry which is preliminary data.</text>
</comment>